<dbReference type="InterPro" id="IPR007259">
    <property type="entry name" value="GCP"/>
</dbReference>
<dbReference type="PANTHER" id="PTHR19302">
    <property type="entry name" value="GAMMA TUBULIN COMPLEX PROTEIN"/>
    <property type="match status" value="1"/>
</dbReference>
<dbReference type="InterPro" id="IPR042241">
    <property type="entry name" value="GCP_C_sf"/>
</dbReference>
<dbReference type="GO" id="GO:0051011">
    <property type="term" value="F:microtubule minus-end binding"/>
    <property type="evidence" value="ECO:0007669"/>
    <property type="project" value="TreeGrafter"/>
</dbReference>
<dbReference type="GO" id="GO:0051225">
    <property type="term" value="P:spindle assembly"/>
    <property type="evidence" value="ECO:0007669"/>
    <property type="project" value="TreeGrafter"/>
</dbReference>
<dbReference type="Gene3D" id="1.20.120.1900">
    <property type="entry name" value="Gamma-tubulin complex, C-terminal domain"/>
    <property type="match status" value="1"/>
</dbReference>
<dbReference type="GO" id="GO:0031122">
    <property type="term" value="P:cytoplasmic microtubule organization"/>
    <property type="evidence" value="ECO:0007669"/>
    <property type="project" value="TreeGrafter"/>
</dbReference>
<accession>A0A8H6KZ09</accession>
<comment type="subcellular location">
    <subcellularLocation>
        <location evidence="1 6">Cytoplasm</location>
        <location evidence="1 6">Cytoskeleton</location>
        <location evidence="1 6">Microtubule organizing center</location>
    </subcellularLocation>
</comment>
<dbReference type="Pfam" id="PF17681">
    <property type="entry name" value="GCP_N_terminal"/>
    <property type="match status" value="1"/>
</dbReference>
<feature type="domain" description="Gamma tubulin complex component C-terminal" evidence="8">
    <location>
        <begin position="668"/>
        <end position="1094"/>
    </location>
</feature>
<comment type="similarity">
    <text evidence="2 6">Belongs to the TUBGCP family.</text>
</comment>
<evidence type="ECO:0000256" key="1">
    <source>
        <dbReference type="ARBA" id="ARBA00004267"/>
    </source>
</evidence>
<dbReference type="AlphaFoldDB" id="A0A8H6KZ09"/>
<feature type="domain" description="Gamma tubulin complex component protein N-terminal" evidence="9">
    <location>
        <begin position="373"/>
        <end position="659"/>
    </location>
</feature>
<evidence type="ECO:0000256" key="6">
    <source>
        <dbReference type="RuleBase" id="RU363050"/>
    </source>
</evidence>
<evidence type="ECO:0000256" key="7">
    <source>
        <dbReference type="SAM" id="MobiDB-lite"/>
    </source>
</evidence>
<dbReference type="Proteomes" id="UP000593566">
    <property type="component" value="Unassembled WGS sequence"/>
</dbReference>
<dbReference type="EMBL" id="JACCJB010000003">
    <property type="protein sequence ID" value="KAF6229397.1"/>
    <property type="molecule type" value="Genomic_DNA"/>
</dbReference>
<sequence>MSASYLNLDTKMRAIVNNCRSVNRLHPVVSELCGSSEFKQFFLSSLNQDLHVICQRSQVLAHGEITVIQKAFGVLMEKKEDLIPAVELYVDEILGLKFVSESDRATTLDTMIQTRHSILSRMFIGPTWLTKAYGSKPNQLPKAGSCALPSCSHSALSDDKPVNEAWFISDGSEESRISEMPHIAGEQDENYGDEKLKRLFIVYHKARKDYDATPAKTLERTKSAKFLRDTTENCLAYIAAKQTRPGGKMLDELRATLEETIAIAEQGSGGKKRRFDENWENVPQEPAKMRGPRPPVAPPLGNSDPVPRGRASDTKPRPITSRIQEHQVSRKPDYRQQNTNLAERRRSDLPHQLYPASAGQSSHKAGAGHGLLQSFLSPAEQALLQSLAHNLGDRNRNIRDNASAISSIHPSTVCRAVSTAIVSIYLANFQQKILEVEQEILREDARIVGAHNIVPLSAIVGAFDGWSRKLEWLWKLVQYIQAPAPGEAQHTRSKHESRTAAELIGHLRESTHTGYPDIEAISLDLVRVAETAWLKQTSAWVLYGRHPAYGAGDFFITRHAASMSQTELPWEYCVQDSLVPCFVTPHTAHSILFIGRSLNHIRERQSSFSDGSSKAAAPELALLSNHLAHLSSLEFPLSSSSFSTAIGAIRLSLSQNALQKLLPLTKVLEMLQILKEFFLLERGEFAVALLTAADERLTSRNQAVRSKQNLVNELASMTIKEGEVSAVLARTWTALASYQSLDDEDVDEELDQARELIRLSIRTVDADHTSKPSLASFNDLLLPAPTILTLRVPSPLDLFLSASDVDTYSHIHAYLLSIRRAHLRLSKLFLLSVLRRDHPCPKAPESLEHHHAFDVMARMRTRAGYRGRILRPIWATIASAALFLAELGEFFQGEVVRSSWSTFHRWLMPTLPYDLRSVNDSFMFSIGTSGRSRSPRPTSSQPGPEPAARSFQDPETLTQAHKRYLASLEKALLLHDPTFTTALRRFMTSIDHMSALMQRLDTIQRNLDSDTQNEVSIATNYFAAEEERLVLDLKASRAKVASGVQALIEALRAIDVARSAERNYRGDQGLMQHDGFVPWTGGDVDRLLLKLDYGNVQNLA</sequence>
<dbReference type="GO" id="GO:0000930">
    <property type="term" value="C:gamma-tubulin complex"/>
    <property type="evidence" value="ECO:0007669"/>
    <property type="project" value="TreeGrafter"/>
</dbReference>
<keyword evidence="11" id="KW-1185">Reference proteome</keyword>
<reference evidence="10 11" key="1">
    <citation type="journal article" date="2020" name="Genomics">
        <title>Complete, high-quality genomes from long-read metagenomic sequencing of two wolf lichen thalli reveals enigmatic genome architecture.</title>
        <authorList>
            <person name="McKenzie S.K."/>
            <person name="Walston R.F."/>
            <person name="Allen J.L."/>
        </authorList>
    </citation>
    <scope>NUCLEOTIDE SEQUENCE [LARGE SCALE GENOMIC DNA]</scope>
    <source>
        <strain evidence="10">WasteWater1</strain>
    </source>
</reference>
<dbReference type="GO" id="GO:0007020">
    <property type="term" value="P:microtubule nucleation"/>
    <property type="evidence" value="ECO:0007669"/>
    <property type="project" value="InterPro"/>
</dbReference>
<evidence type="ECO:0000313" key="11">
    <source>
        <dbReference type="Proteomes" id="UP000593566"/>
    </source>
</evidence>
<feature type="region of interest" description="Disordered" evidence="7">
    <location>
        <begin position="927"/>
        <end position="953"/>
    </location>
</feature>
<keyword evidence="4 6" id="KW-0493">Microtubule</keyword>
<keyword evidence="3 6" id="KW-0963">Cytoplasm</keyword>
<keyword evidence="5 6" id="KW-0206">Cytoskeleton</keyword>
<gene>
    <name evidence="10" type="ORF">HO133_007513</name>
</gene>
<comment type="caution">
    <text evidence="10">The sequence shown here is derived from an EMBL/GenBank/DDBJ whole genome shotgun (WGS) entry which is preliminary data.</text>
</comment>
<dbReference type="GO" id="GO:0000278">
    <property type="term" value="P:mitotic cell cycle"/>
    <property type="evidence" value="ECO:0007669"/>
    <property type="project" value="TreeGrafter"/>
</dbReference>
<evidence type="ECO:0000256" key="4">
    <source>
        <dbReference type="ARBA" id="ARBA00022701"/>
    </source>
</evidence>
<dbReference type="GO" id="GO:0051321">
    <property type="term" value="P:meiotic cell cycle"/>
    <property type="evidence" value="ECO:0007669"/>
    <property type="project" value="TreeGrafter"/>
</dbReference>
<dbReference type="GO" id="GO:0044732">
    <property type="term" value="C:mitotic spindle pole body"/>
    <property type="evidence" value="ECO:0007669"/>
    <property type="project" value="TreeGrafter"/>
</dbReference>
<name>A0A8H6KZ09_9LECA</name>
<dbReference type="Pfam" id="PF04130">
    <property type="entry name" value="GCP_C_terminal"/>
    <property type="match status" value="1"/>
</dbReference>
<evidence type="ECO:0000256" key="3">
    <source>
        <dbReference type="ARBA" id="ARBA00022490"/>
    </source>
</evidence>
<feature type="compositionally biased region" description="Basic and acidic residues" evidence="7">
    <location>
        <begin position="323"/>
        <end position="334"/>
    </location>
</feature>
<dbReference type="InterPro" id="IPR040457">
    <property type="entry name" value="GCP_C"/>
</dbReference>
<organism evidence="10 11">
    <name type="scientific">Letharia lupina</name>
    <dbReference type="NCBI Taxonomy" id="560253"/>
    <lineage>
        <taxon>Eukaryota</taxon>
        <taxon>Fungi</taxon>
        <taxon>Dikarya</taxon>
        <taxon>Ascomycota</taxon>
        <taxon>Pezizomycotina</taxon>
        <taxon>Lecanoromycetes</taxon>
        <taxon>OSLEUM clade</taxon>
        <taxon>Lecanoromycetidae</taxon>
        <taxon>Lecanorales</taxon>
        <taxon>Lecanorineae</taxon>
        <taxon>Parmeliaceae</taxon>
        <taxon>Letharia</taxon>
    </lineage>
</organism>
<dbReference type="GeneID" id="59335912"/>
<evidence type="ECO:0000256" key="5">
    <source>
        <dbReference type="ARBA" id="ARBA00023212"/>
    </source>
</evidence>
<evidence type="ECO:0000313" key="10">
    <source>
        <dbReference type="EMBL" id="KAF6229397.1"/>
    </source>
</evidence>
<dbReference type="GO" id="GO:0005874">
    <property type="term" value="C:microtubule"/>
    <property type="evidence" value="ECO:0007669"/>
    <property type="project" value="UniProtKB-KW"/>
</dbReference>
<dbReference type="RefSeq" id="XP_037157039.1">
    <property type="nucleotide sequence ID" value="XM_037298404.1"/>
</dbReference>
<dbReference type="GO" id="GO:0000922">
    <property type="term" value="C:spindle pole"/>
    <property type="evidence" value="ECO:0007669"/>
    <property type="project" value="InterPro"/>
</dbReference>
<dbReference type="InterPro" id="IPR041470">
    <property type="entry name" value="GCP_N"/>
</dbReference>
<dbReference type="PANTHER" id="PTHR19302:SF27">
    <property type="entry name" value="GAMMA-TUBULIN COMPLEX COMPONENT 4"/>
    <property type="match status" value="1"/>
</dbReference>
<dbReference type="GO" id="GO:0043015">
    <property type="term" value="F:gamma-tubulin binding"/>
    <property type="evidence" value="ECO:0007669"/>
    <property type="project" value="InterPro"/>
</dbReference>
<evidence type="ECO:0000256" key="2">
    <source>
        <dbReference type="ARBA" id="ARBA00010337"/>
    </source>
</evidence>
<proteinExistence type="inferred from homology"/>
<feature type="region of interest" description="Disordered" evidence="7">
    <location>
        <begin position="282"/>
        <end position="337"/>
    </location>
</feature>
<protein>
    <recommendedName>
        <fullName evidence="6">Spindle pole body component</fullName>
    </recommendedName>
</protein>
<evidence type="ECO:0000259" key="9">
    <source>
        <dbReference type="Pfam" id="PF17681"/>
    </source>
</evidence>
<evidence type="ECO:0000259" key="8">
    <source>
        <dbReference type="Pfam" id="PF04130"/>
    </source>
</evidence>
<feature type="compositionally biased region" description="Low complexity" evidence="7">
    <location>
        <begin position="927"/>
        <end position="942"/>
    </location>
</feature>